<keyword evidence="4" id="KW-0963">Cytoplasm</keyword>
<evidence type="ECO:0000256" key="7">
    <source>
        <dbReference type="SAM" id="MobiDB-lite"/>
    </source>
</evidence>
<dbReference type="AlphaFoldDB" id="A0A383UUX7"/>
<comment type="subcellular location">
    <subcellularLocation>
        <location evidence="2">Cytoplasm</location>
        <location evidence="2">P-body</location>
    </subcellularLocation>
    <subcellularLocation>
        <location evidence="1">Nucleus</location>
    </subcellularLocation>
</comment>
<keyword evidence="6" id="KW-0539">Nucleus</keyword>
<dbReference type="GO" id="GO:0033962">
    <property type="term" value="P:P-body assembly"/>
    <property type="evidence" value="ECO:0007669"/>
    <property type="project" value="TreeGrafter"/>
</dbReference>
<dbReference type="VEuPathDB" id="FungiDB:BLGHR1_14250"/>
<evidence type="ECO:0000256" key="2">
    <source>
        <dbReference type="ARBA" id="ARBA00004201"/>
    </source>
</evidence>
<gene>
    <name evidence="9" type="ORF">BLGHR1_14250</name>
</gene>
<dbReference type="InterPro" id="IPR019167">
    <property type="entry name" value="PAT1_dom"/>
</dbReference>
<evidence type="ECO:0000313" key="9">
    <source>
        <dbReference type="EMBL" id="SZF03458.1"/>
    </source>
</evidence>
<dbReference type="InterPro" id="IPR039900">
    <property type="entry name" value="Pat1-like"/>
</dbReference>
<dbReference type="PANTHER" id="PTHR21551:SF0">
    <property type="entry name" value="PROTEIN ASSOCIATED WITH TOPO II RELATED-1, ISOFORM A"/>
    <property type="match status" value="1"/>
</dbReference>
<organism evidence="9 10">
    <name type="scientific">Blumeria hordei</name>
    <name type="common">Barley powdery mildew</name>
    <name type="synonym">Blumeria graminis f. sp. hordei</name>
    <dbReference type="NCBI Taxonomy" id="2867405"/>
    <lineage>
        <taxon>Eukaryota</taxon>
        <taxon>Fungi</taxon>
        <taxon>Dikarya</taxon>
        <taxon>Ascomycota</taxon>
        <taxon>Pezizomycotina</taxon>
        <taxon>Leotiomycetes</taxon>
        <taxon>Erysiphales</taxon>
        <taxon>Erysiphaceae</taxon>
        <taxon>Blumeria</taxon>
    </lineage>
</organism>
<evidence type="ECO:0000256" key="1">
    <source>
        <dbReference type="ARBA" id="ARBA00004123"/>
    </source>
</evidence>
<sequence length="810" mass="90991">MAFFGLDSNMPHGSHNKSSTGFQQDTDLIQEPSQYNDEDAFNTYEDTYDGLGEQLDETGDDFNDDTFGIGGSNAVASKAEGKEYDFFGRTATISNAISEGQAKYAKQIPNTNNNLSFTKNCPQLLSQSLGSKYDRYKDPDHIPDMLVDASIWGPKLSTPAPASIMENYSTLKPGPDKRRMMSVEELESSMLVQSKTLGQQPVQSYQNHHESQTIQPEITQREQEYGFHQHPTIAPQTPRAQYLQKQTRPTQENLFQQNMQRLHEPKGHVIINTKSPISHAGQNQRYYPMEQQRTSSSRRSSNHSFPSGPHHVIQPRHSLNLTEEEKANLLAEDAKREKRNYKIFLLSKDNGLMTPQDKNYITRIQLQQLVATTGNPNEHGNVSILQEDFYYQVHNQIRGGARNSIGNAGSPKTGKSYGSSRRQPRGSISHMQQMEQQVQRAVEAAKNKPKNKQLVIEGSLGKISFSNAKTPKTLLNIRLPESLSDVKAASAARDRKVAQSSVSGSDRKTVLTDIENVYNTLMQMEDLDRQIPLPISENDVSSQLVNNHITWREKAHKLNQKLWHQLKVHEPIGATTTHPFIAILSFGKGMKAMPRVFRHISHEQRTTILTIIIVHLDQLVVVRQGILLAGEVELNNTVRESIEIFSLSVMPPLFSYLNETGLDIVSGIMGLLLNLNIDLIARTRIGLSMLTMILSRAELIKQSGTVSEQHEWEQWLSIYNRFFDTLEPTLPNIFPGTVSTGEDIYVWQFLAAVGIGASAEQQQRLVIAVKDRVMEIVTLAKTLSPTVSSQRLANVNLFMRSIGLDVQLLA</sequence>
<feature type="region of interest" description="Disordered" evidence="7">
    <location>
        <begin position="275"/>
        <end position="320"/>
    </location>
</feature>
<dbReference type="GO" id="GO:0005634">
    <property type="term" value="C:nucleus"/>
    <property type="evidence" value="ECO:0007669"/>
    <property type="project" value="UniProtKB-SubCell"/>
</dbReference>
<feature type="compositionally biased region" description="Polar residues" evidence="7">
    <location>
        <begin position="275"/>
        <end position="285"/>
    </location>
</feature>
<dbReference type="Pfam" id="PF09770">
    <property type="entry name" value="PAT1"/>
    <property type="match status" value="1"/>
</dbReference>
<feature type="compositionally biased region" description="Low complexity" evidence="7">
    <location>
        <begin position="293"/>
        <end position="307"/>
    </location>
</feature>
<dbReference type="GO" id="GO:0003723">
    <property type="term" value="F:RNA binding"/>
    <property type="evidence" value="ECO:0007669"/>
    <property type="project" value="UniProtKB-KW"/>
</dbReference>
<evidence type="ECO:0000256" key="6">
    <source>
        <dbReference type="ARBA" id="ARBA00023242"/>
    </source>
</evidence>
<evidence type="ECO:0000259" key="8">
    <source>
        <dbReference type="Pfam" id="PF09770"/>
    </source>
</evidence>
<evidence type="ECO:0000313" key="10">
    <source>
        <dbReference type="Proteomes" id="UP000275772"/>
    </source>
</evidence>
<protein>
    <recommendedName>
        <fullName evidence="8">mRNA decay factor PAT1 domain-containing protein</fullName>
    </recommendedName>
</protein>
<dbReference type="EMBL" id="UNSH01000051">
    <property type="protein sequence ID" value="SZF03458.1"/>
    <property type="molecule type" value="Genomic_DNA"/>
</dbReference>
<comment type="similarity">
    <text evidence="3">Belongs to the PAT1 family.</text>
</comment>
<keyword evidence="5" id="KW-0694">RNA-binding</keyword>
<accession>A0A383UUX7</accession>
<proteinExistence type="inferred from homology"/>
<name>A0A383UUX7_BLUHO</name>
<evidence type="ECO:0000256" key="3">
    <source>
        <dbReference type="ARBA" id="ARBA00009138"/>
    </source>
</evidence>
<feature type="region of interest" description="Disordered" evidence="7">
    <location>
        <begin position="1"/>
        <end position="22"/>
    </location>
</feature>
<dbReference type="GO" id="GO:0000932">
    <property type="term" value="C:P-body"/>
    <property type="evidence" value="ECO:0007669"/>
    <property type="project" value="UniProtKB-SubCell"/>
</dbReference>
<evidence type="ECO:0000256" key="4">
    <source>
        <dbReference type="ARBA" id="ARBA00022490"/>
    </source>
</evidence>
<feature type="domain" description="mRNA decay factor PAT1" evidence="8">
    <location>
        <begin position="1"/>
        <end position="807"/>
    </location>
</feature>
<reference evidence="9 10" key="1">
    <citation type="submission" date="2017-11" db="EMBL/GenBank/DDBJ databases">
        <authorList>
            <person name="Kracher B."/>
        </authorList>
    </citation>
    <scope>NUCLEOTIDE SEQUENCE [LARGE SCALE GENOMIC DNA]</scope>
    <source>
        <strain evidence="9 10">RACE1</strain>
    </source>
</reference>
<dbReference type="Proteomes" id="UP000275772">
    <property type="component" value="Unassembled WGS sequence"/>
</dbReference>
<dbReference type="GO" id="GO:0000290">
    <property type="term" value="P:deadenylation-dependent decapping of nuclear-transcribed mRNA"/>
    <property type="evidence" value="ECO:0007669"/>
    <property type="project" value="InterPro"/>
</dbReference>
<evidence type="ECO:0000256" key="5">
    <source>
        <dbReference type="ARBA" id="ARBA00022884"/>
    </source>
</evidence>
<feature type="region of interest" description="Disordered" evidence="7">
    <location>
        <begin position="401"/>
        <end position="436"/>
    </location>
</feature>
<dbReference type="PANTHER" id="PTHR21551">
    <property type="entry name" value="TOPOISOMERASE II-ASSOCIATED PROTEIN PAT1"/>
    <property type="match status" value="1"/>
</dbReference>